<name>A0A9D4HZJ1_DREPO</name>
<sequence length="111" mass="12558">MEEPIPNSPSEFRRFIDEVDAISTSTNSDKRIIVHCWDGESQCGLFCVVASLLQKMKMEEEVSVVNAVRMVQTRRKGAIPNLEQFQFCHDCVLDYVQSVNIYANVAADLSD</sequence>
<dbReference type="SMART" id="SM00404">
    <property type="entry name" value="PTPc_motif"/>
    <property type="match status" value="1"/>
</dbReference>
<dbReference type="Gene3D" id="3.90.190.10">
    <property type="entry name" value="Protein tyrosine phosphatase superfamily"/>
    <property type="match status" value="1"/>
</dbReference>
<evidence type="ECO:0008006" key="5">
    <source>
        <dbReference type="Google" id="ProtNLM"/>
    </source>
</evidence>
<comment type="caution">
    <text evidence="3">The sequence shown here is derived from an EMBL/GenBank/DDBJ whole genome shotgun (WGS) entry which is preliminary data.</text>
</comment>
<dbReference type="InterPro" id="IPR000242">
    <property type="entry name" value="PTP_cat"/>
</dbReference>
<dbReference type="EMBL" id="JAIWYP010000011">
    <property type="protein sequence ID" value="KAH3741130.1"/>
    <property type="molecule type" value="Genomic_DNA"/>
</dbReference>
<dbReference type="SUPFAM" id="SSF52799">
    <property type="entry name" value="(Phosphotyrosine protein) phosphatases II"/>
    <property type="match status" value="1"/>
</dbReference>
<evidence type="ECO:0000259" key="1">
    <source>
        <dbReference type="PROSITE" id="PS50055"/>
    </source>
</evidence>
<dbReference type="InterPro" id="IPR029021">
    <property type="entry name" value="Prot-tyrosine_phosphatase-like"/>
</dbReference>
<dbReference type="Proteomes" id="UP000828390">
    <property type="component" value="Unassembled WGS sequence"/>
</dbReference>
<dbReference type="PROSITE" id="PS50056">
    <property type="entry name" value="TYR_PHOSPHATASE_2"/>
    <property type="match status" value="1"/>
</dbReference>
<proteinExistence type="predicted"/>
<dbReference type="AlphaFoldDB" id="A0A9D4HZJ1"/>
<protein>
    <recommendedName>
        <fullName evidence="5">Protein-tyrosine-phosphatase</fullName>
    </recommendedName>
</protein>
<feature type="domain" description="Tyrosine specific protein phosphatases" evidence="2">
    <location>
        <begin position="13"/>
        <end position="86"/>
    </location>
</feature>
<evidence type="ECO:0000313" key="3">
    <source>
        <dbReference type="EMBL" id="KAH3741130.1"/>
    </source>
</evidence>
<gene>
    <name evidence="3" type="ORF">DPMN_047849</name>
</gene>
<accession>A0A9D4HZJ1</accession>
<dbReference type="InterPro" id="IPR000387">
    <property type="entry name" value="Tyr_Pase_dom"/>
</dbReference>
<reference evidence="3" key="1">
    <citation type="journal article" date="2019" name="bioRxiv">
        <title>The Genome of the Zebra Mussel, Dreissena polymorpha: A Resource for Invasive Species Research.</title>
        <authorList>
            <person name="McCartney M.A."/>
            <person name="Auch B."/>
            <person name="Kono T."/>
            <person name="Mallez S."/>
            <person name="Zhang Y."/>
            <person name="Obille A."/>
            <person name="Becker A."/>
            <person name="Abrahante J.E."/>
            <person name="Garbe J."/>
            <person name="Badalamenti J.P."/>
            <person name="Herman A."/>
            <person name="Mangelson H."/>
            <person name="Liachko I."/>
            <person name="Sullivan S."/>
            <person name="Sone E.D."/>
            <person name="Koren S."/>
            <person name="Silverstein K.A.T."/>
            <person name="Beckman K.B."/>
            <person name="Gohl D.M."/>
        </authorList>
    </citation>
    <scope>NUCLEOTIDE SEQUENCE</scope>
    <source>
        <strain evidence="3">Duluth1</strain>
        <tissue evidence="3">Whole animal</tissue>
    </source>
</reference>
<dbReference type="PANTHER" id="PTHR19134">
    <property type="entry name" value="RECEPTOR-TYPE TYROSINE-PROTEIN PHOSPHATASE"/>
    <property type="match status" value="1"/>
</dbReference>
<evidence type="ECO:0000313" key="4">
    <source>
        <dbReference type="Proteomes" id="UP000828390"/>
    </source>
</evidence>
<dbReference type="InterPro" id="IPR003595">
    <property type="entry name" value="Tyr_Pase_cat"/>
</dbReference>
<dbReference type="InterPro" id="IPR050348">
    <property type="entry name" value="Protein-Tyr_Phosphatase"/>
</dbReference>
<reference evidence="3" key="2">
    <citation type="submission" date="2020-11" db="EMBL/GenBank/DDBJ databases">
        <authorList>
            <person name="McCartney M.A."/>
            <person name="Auch B."/>
            <person name="Kono T."/>
            <person name="Mallez S."/>
            <person name="Becker A."/>
            <person name="Gohl D.M."/>
            <person name="Silverstein K.A.T."/>
            <person name="Koren S."/>
            <person name="Bechman K.B."/>
            <person name="Herman A."/>
            <person name="Abrahante J.E."/>
            <person name="Garbe J."/>
        </authorList>
    </citation>
    <scope>NUCLEOTIDE SEQUENCE</scope>
    <source>
        <strain evidence="3">Duluth1</strain>
        <tissue evidence="3">Whole animal</tissue>
    </source>
</reference>
<dbReference type="Pfam" id="PF00102">
    <property type="entry name" value="Y_phosphatase"/>
    <property type="match status" value="1"/>
</dbReference>
<dbReference type="PROSITE" id="PS50055">
    <property type="entry name" value="TYR_PHOSPHATASE_PTP"/>
    <property type="match status" value="1"/>
</dbReference>
<feature type="domain" description="Tyrosine-protein phosphatase" evidence="1">
    <location>
        <begin position="1"/>
        <end position="95"/>
    </location>
</feature>
<dbReference type="PANTHER" id="PTHR19134:SF449">
    <property type="entry name" value="TYROSINE-PROTEIN PHOSPHATASE 1"/>
    <property type="match status" value="1"/>
</dbReference>
<organism evidence="3 4">
    <name type="scientific">Dreissena polymorpha</name>
    <name type="common">Zebra mussel</name>
    <name type="synonym">Mytilus polymorpha</name>
    <dbReference type="NCBI Taxonomy" id="45954"/>
    <lineage>
        <taxon>Eukaryota</taxon>
        <taxon>Metazoa</taxon>
        <taxon>Spiralia</taxon>
        <taxon>Lophotrochozoa</taxon>
        <taxon>Mollusca</taxon>
        <taxon>Bivalvia</taxon>
        <taxon>Autobranchia</taxon>
        <taxon>Heteroconchia</taxon>
        <taxon>Euheterodonta</taxon>
        <taxon>Imparidentia</taxon>
        <taxon>Neoheterodontei</taxon>
        <taxon>Myida</taxon>
        <taxon>Dreissenoidea</taxon>
        <taxon>Dreissenidae</taxon>
        <taxon>Dreissena</taxon>
    </lineage>
</organism>
<evidence type="ECO:0000259" key="2">
    <source>
        <dbReference type="PROSITE" id="PS50056"/>
    </source>
</evidence>
<dbReference type="GO" id="GO:0004725">
    <property type="term" value="F:protein tyrosine phosphatase activity"/>
    <property type="evidence" value="ECO:0007669"/>
    <property type="project" value="InterPro"/>
</dbReference>
<keyword evidence="4" id="KW-1185">Reference proteome</keyword>